<gene>
    <name evidence="4" type="ORF">B4O97_05375</name>
</gene>
<dbReference type="SMART" id="SM00448">
    <property type="entry name" value="REC"/>
    <property type="match status" value="1"/>
</dbReference>
<dbReference type="Proteomes" id="UP000192343">
    <property type="component" value="Unassembled WGS sequence"/>
</dbReference>
<dbReference type="PROSITE" id="PS50110">
    <property type="entry name" value="RESPONSE_REGULATORY"/>
    <property type="match status" value="1"/>
</dbReference>
<feature type="modified residue" description="4-aspartylphosphate" evidence="2">
    <location>
        <position position="55"/>
    </location>
</feature>
<evidence type="ECO:0000259" key="3">
    <source>
        <dbReference type="PROSITE" id="PS50110"/>
    </source>
</evidence>
<dbReference type="AlphaFoldDB" id="A0A1Y1S005"/>
<dbReference type="CDD" id="cd17546">
    <property type="entry name" value="REC_hyHK_CKI1_RcsC-like"/>
    <property type="match status" value="1"/>
</dbReference>
<sequence>MKILIVEDDFASRKLMQKYLSPYGICEVVVDGEEAVLAFSESLENDDPFDLVCLDIMLPKKDGQQVLKSIRNLEASRGIEGSEGVKVIMTTALGDAENIMSAFRSQCEGYLTKPVTRQRLLEEIKELGLLADEA</sequence>
<evidence type="ECO:0000256" key="2">
    <source>
        <dbReference type="PROSITE-ProRule" id="PRU00169"/>
    </source>
</evidence>
<feature type="domain" description="Response regulatory" evidence="3">
    <location>
        <begin position="2"/>
        <end position="128"/>
    </location>
</feature>
<dbReference type="PANTHER" id="PTHR43719">
    <property type="entry name" value="TWO-COMPONENT HISTIDINE KINASE"/>
    <property type="match status" value="1"/>
</dbReference>
<evidence type="ECO:0000256" key="1">
    <source>
        <dbReference type="ARBA" id="ARBA00022553"/>
    </source>
</evidence>
<name>A0A1Y1S005_9SPIO</name>
<evidence type="ECO:0000313" key="5">
    <source>
        <dbReference type="Proteomes" id="UP000192343"/>
    </source>
</evidence>
<dbReference type="SUPFAM" id="SSF52172">
    <property type="entry name" value="CheY-like"/>
    <property type="match status" value="1"/>
</dbReference>
<dbReference type="PANTHER" id="PTHR43719:SF28">
    <property type="entry name" value="PEROXIDE STRESS-ACTIVATED HISTIDINE KINASE MAK1-RELATED"/>
    <property type="match status" value="1"/>
</dbReference>
<dbReference type="Pfam" id="PF00072">
    <property type="entry name" value="Response_reg"/>
    <property type="match status" value="1"/>
</dbReference>
<dbReference type="STRING" id="1963862.B4O97_05375"/>
<dbReference type="Gene3D" id="3.40.50.2300">
    <property type="match status" value="1"/>
</dbReference>
<protein>
    <submittedName>
        <fullName evidence="4">Response regulator</fullName>
    </submittedName>
</protein>
<dbReference type="RefSeq" id="WP_083048994.1">
    <property type="nucleotide sequence ID" value="NZ_MWQY01000005.1"/>
</dbReference>
<evidence type="ECO:0000313" key="4">
    <source>
        <dbReference type="EMBL" id="ORC36506.1"/>
    </source>
</evidence>
<dbReference type="EMBL" id="MWQY01000005">
    <property type="protein sequence ID" value="ORC36506.1"/>
    <property type="molecule type" value="Genomic_DNA"/>
</dbReference>
<reference evidence="4 5" key="1">
    <citation type="submission" date="2017-03" db="EMBL/GenBank/DDBJ databases">
        <title>Draft Genome sequence of Marispirochaeta sp. strain JC444.</title>
        <authorList>
            <person name="Shivani Y."/>
            <person name="Subhash Y."/>
            <person name="Sasikala C."/>
            <person name="Ramana C."/>
        </authorList>
    </citation>
    <scope>NUCLEOTIDE SEQUENCE [LARGE SCALE GENOMIC DNA]</scope>
    <source>
        <strain evidence="4 5">JC444</strain>
    </source>
</reference>
<dbReference type="InterPro" id="IPR050956">
    <property type="entry name" value="2C_system_His_kinase"/>
</dbReference>
<dbReference type="InterPro" id="IPR001789">
    <property type="entry name" value="Sig_transdc_resp-reg_receiver"/>
</dbReference>
<keyword evidence="1 2" id="KW-0597">Phosphoprotein</keyword>
<accession>A0A1Y1S005</accession>
<dbReference type="GO" id="GO:0000160">
    <property type="term" value="P:phosphorelay signal transduction system"/>
    <property type="evidence" value="ECO:0007669"/>
    <property type="project" value="InterPro"/>
</dbReference>
<organism evidence="4 5">
    <name type="scientific">Marispirochaeta aestuarii</name>
    <dbReference type="NCBI Taxonomy" id="1963862"/>
    <lineage>
        <taxon>Bacteria</taxon>
        <taxon>Pseudomonadati</taxon>
        <taxon>Spirochaetota</taxon>
        <taxon>Spirochaetia</taxon>
        <taxon>Spirochaetales</taxon>
        <taxon>Spirochaetaceae</taxon>
        <taxon>Marispirochaeta</taxon>
    </lineage>
</organism>
<dbReference type="OrthoDB" id="9797769at2"/>
<keyword evidence="5" id="KW-1185">Reference proteome</keyword>
<proteinExistence type="predicted"/>
<dbReference type="InterPro" id="IPR011006">
    <property type="entry name" value="CheY-like_superfamily"/>
</dbReference>
<comment type="caution">
    <text evidence="4">The sequence shown here is derived from an EMBL/GenBank/DDBJ whole genome shotgun (WGS) entry which is preliminary data.</text>
</comment>